<organism evidence="1 2">
    <name type="scientific">Lindgomyces ingoldianus</name>
    <dbReference type="NCBI Taxonomy" id="673940"/>
    <lineage>
        <taxon>Eukaryota</taxon>
        <taxon>Fungi</taxon>
        <taxon>Dikarya</taxon>
        <taxon>Ascomycota</taxon>
        <taxon>Pezizomycotina</taxon>
        <taxon>Dothideomycetes</taxon>
        <taxon>Pleosporomycetidae</taxon>
        <taxon>Pleosporales</taxon>
        <taxon>Lindgomycetaceae</taxon>
        <taxon>Lindgomyces</taxon>
    </lineage>
</organism>
<keyword evidence="2" id="KW-1185">Reference proteome</keyword>
<protein>
    <submittedName>
        <fullName evidence="1">Beta-lactamase/transpeptidase-like protein</fullName>
    </submittedName>
</protein>
<evidence type="ECO:0000313" key="1">
    <source>
        <dbReference type="EMBL" id="KAF2476001.1"/>
    </source>
</evidence>
<gene>
    <name evidence="1" type="ORF">BDR25DRAFT_379635</name>
</gene>
<dbReference type="EMBL" id="MU003495">
    <property type="protein sequence ID" value="KAF2476001.1"/>
    <property type="molecule type" value="Genomic_DNA"/>
</dbReference>
<reference evidence="1" key="1">
    <citation type="journal article" date="2020" name="Stud. Mycol.">
        <title>101 Dothideomycetes genomes: a test case for predicting lifestyles and emergence of pathogens.</title>
        <authorList>
            <person name="Haridas S."/>
            <person name="Albert R."/>
            <person name="Binder M."/>
            <person name="Bloem J."/>
            <person name="Labutti K."/>
            <person name="Salamov A."/>
            <person name="Andreopoulos B."/>
            <person name="Baker S."/>
            <person name="Barry K."/>
            <person name="Bills G."/>
            <person name="Bluhm B."/>
            <person name="Cannon C."/>
            <person name="Castanera R."/>
            <person name="Culley D."/>
            <person name="Daum C."/>
            <person name="Ezra D."/>
            <person name="Gonzalez J."/>
            <person name="Henrissat B."/>
            <person name="Kuo A."/>
            <person name="Liang C."/>
            <person name="Lipzen A."/>
            <person name="Lutzoni F."/>
            <person name="Magnuson J."/>
            <person name="Mondo S."/>
            <person name="Nolan M."/>
            <person name="Ohm R."/>
            <person name="Pangilinan J."/>
            <person name="Park H.-J."/>
            <person name="Ramirez L."/>
            <person name="Alfaro M."/>
            <person name="Sun H."/>
            <person name="Tritt A."/>
            <person name="Yoshinaga Y."/>
            <person name="Zwiers L.-H."/>
            <person name="Turgeon B."/>
            <person name="Goodwin S."/>
            <person name="Spatafora J."/>
            <person name="Crous P."/>
            <person name="Grigoriev I."/>
        </authorList>
    </citation>
    <scope>NUCLEOTIDE SEQUENCE</scope>
    <source>
        <strain evidence="1">ATCC 200398</strain>
    </source>
</reference>
<name>A0ACB6RC12_9PLEO</name>
<accession>A0ACB6RC12</accession>
<evidence type="ECO:0000313" key="2">
    <source>
        <dbReference type="Proteomes" id="UP000799755"/>
    </source>
</evidence>
<comment type="caution">
    <text evidence="1">The sequence shown here is derived from an EMBL/GenBank/DDBJ whole genome shotgun (WGS) entry which is preliminary data.</text>
</comment>
<dbReference type="Proteomes" id="UP000799755">
    <property type="component" value="Unassembled WGS sequence"/>
</dbReference>
<proteinExistence type="predicted"/>
<sequence length="399" mass="44687">MSNNASTTTPTNPTRVFTNEDIADFNAQFHKLVDDCKLANVVTLIAHRGKIVNCDAYGVLDVSAAPPIPVRTDSIFRIASMTKPITSAAMMMLWEEDKWALDDPVSKFVPEFEGLKVKREEDGELVPQETQMTMRHLMSHSAGFGSRSEYADLDLRGGTLQDMIDTLAVRPLSFQPGKEWRYGYSVDIQGYIIQKLTGKFLDEFLEERLFAPLGMVDSGFFAPAEKVERLVSIHKYNEIKELVAVDRKGTYNTSRPNFLAGGGGLMLSTVTDFWRFSQMILNGGEFEGRRYLKESTVELMHTQALEAGVKMKMFRRPLDGLGFGLGFAIVQDSVAAKTAMEVGSYFWAGLYGTWFWIDPGKELVVVGLINHVIGLPPIEVPSVRELSAESVYRILNRER</sequence>